<proteinExistence type="predicted"/>
<dbReference type="Pfam" id="PF00144">
    <property type="entry name" value="Beta-lactamase"/>
    <property type="match status" value="1"/>
</dbReference>
<dbReference type="InterPro" id="IPR012338">
    <property type="entry name" value="Beta-lactam/transpept-like"/>
</dbReference>
<feature type="domain" description="Beta-lactamase-related" evidence="1">
    <location>
        <begin position="12"/>
        <end position="318"/>
    </location>
</feature>
<dbReference type="InterPro" id="IPR050491">
    <property type="entry name" value="AmpC-like"/>
</dbReference>
<name>A0A239P7P3_9ACTN</name>
<dbReference type="AlphaFoldDB" id="A0A239P7P3"/>
<reference evidence="3 4" key="1">
    <citation type="submission" date="2017-06" db="EMBL/GenBank/DDBJ databases">
        <authorList>
            <person name="Kim H.J."/>
            <person name="Triplett B.A."/>
        </authorList>
    </citation>
    <scope>NUCLEOTIDE SEQUENCE [LARGE SCALE GENOMIC DNA]</scope>
    <source>
        <strain evidence="3 4">CGMCC 4.5593</strain>
    </source>
</reference>
<dbReference type="Pfam" id="PF24491">
    <property type="entry name" value="DUF7586"/>
    <property type="match status" value="1"/>
</dbReference>
<dbReference type="InterPro" id="IPR056008">
    <property type="entry name" value="DUF7586"/>
</dbReference>
<evidence type="ECO:0000313" key="3">
    <source>
        <dbReference type="EMBL" id="SNT62913.1"/>
    </source>
</evidence>
<dbReference type="PANTHER" id="PTHR46825">
    <property type="entry name" value="D-ALANYL-D-ALANINE-CARBOXYPEPTIDASE/ENDOPEPTIDASE AMPH"/>
    <property type="match status" value="1"/>
</dbReference>
<accession>A0A239P7P3</accession>
<dbReference type="OrthoDB" id="3863176at2"/>
<gene>
    <name evidence="3" type="ORF">SAMN05421812_114219</name>
</gene>
<dbReference type="PANTHER" id="PTHR46825:SF7">
    <property type="entry name" value="D-ALANYL-D-ALANINE CARBOXYPEPTIDASE"/>
    <property type="match status" value="1"/>
</dbReference>
<dbReference type="Gene3D" id="3.40.710.10">
    <property type="entry name" value="DD-peptidase/beta-lactamase superfamily"/>
    <property type="match status" value="1"/>
</dbReference>
<dbReference type="SUPFAM" id="SSF56601">
    <property type="entry name" value="beta-lactamase/transpeptidase-like"/>
    <property type="match status" value="1"/>
</dbReference>
<evidence type="ECO:0000259" key="2">
    <source>
        <dbReference type="Pfam" id="PF24491"/>
    </source>
</evidence>
<dbReference type="InterPro" id="IPR001466">
    <property type="entry name" value="Beta-lactam-related"/>
</dbReference>
<evidence type="ECO:0000313" key="4">
    <source>
        <dbReference type="Proteomes" id="UP000198362"/>
    </source>
</evidence>
<evidence type="ECO:0000259" key="1">
    <source>
        <dbReference type="Pfam" id="PF00144"/>
    </source>
</evidence>
<feature type="domain" description="DUF7586" evidence="2">
    <location>
        <begin position="355"/>
        <end position="440"/>
    </location>
</feature>
<dbReference type="Proteomes" id="UP000198362">
    <property type="component" value="Unassembled WGS sequence"/>
</dbReference>
<keyword evidence="4" id="KW-1185">Reference proteome</keyword>
<sequence>MTSLLPETARSVDAAVARAQATGQVPSISLGVVRDGELVHVATAGGAASPQDARPGPDTRYRIGSISKTMTATLVLQLRDEGRLALDDLLYRHLPGTPVGMVTLRQLLGHAAGLQREPEGKWWERHEGDDIDALLAGLTPDKVAFPPHRTYHYSNLAYGLLGAVLRRVTGEDWTTLLTKRLFDPLGMRATTYDPVEPFARGYVVHPWSSTLREEPRTDTGAMAPAGQLWSTVADLAHWAAFLAAPRPEVLAADTLAEMCAPVIISDLEAWTAGHGLGLELYRVGERVYVGHGGSMPGYVACLAVHRRSRTGVVGFANAYSFRQGSIGALGREVLTDVLDREPELPAPWRPAGAPPPPLAPLTGRWWWMGIEYDLAWDDAAGELVLSQLRVGAPKATRFASEGTDRWRGRGGPNDGEVLTVRRDEHGVPVALEIATFIYTRHPDRLGP</sequence>
<dbReference type="EMBL" id="FZPH01000014">
    <property type="protein sequence ID" value="SNT62913.1"/>
    <property type="molecule type" value="Genomic_DNA"/>
</dbReference>
<protein>
    <submittedName>
        <fullName evidence="3">CubicO group peptidase, beta-lactamase class C family</fullName>
    </submittedName>
</protein>
<dbReference type="RefSeq" id="WP_089253913.1">
    <property type="nucleotide sequence ID" value="NZ_FZPH01000014.1"/>
</dbReference>
<organism evidence="3 4">
    <name type="scientific">Asanoa hainanensis</name>
    <dbReference type="NCBI Taxonomy" id="560556"/>
    <lineage>
        <taxon>Bacteria</taxon>
        <taxon>Bacillati</taxon>
        <taxon>Actinomycetota</taxon>
        <taxon>Actinomycetes</taxon>
        <taxon>Micromonosporales</taxon>
        <taxon>Micromonosporaceae</taxon>
        <taxon>Asanoa</taxon>
    </lineage>
</organism>